<comment type="caution">
    <text evidence="1">The sequence shown here is derived from an EMBL/GenBank/DDBJ whole genome shotgun (WGS) entry which is preliminary data.</text>
</comment>
<dbReference type="Gramene" id="Psat01G0518300-T1">
    <property type="protein sequence ID" value="KAI5447624.1"/>
    <property type="gene ID" value="KIW84_015183"/>
</dbReference>
<feature type="non-terminal residue" evidence="1">
    <location>
        <position position="1"/>
    </location>
</feature>
<evidence type="ECO:0000313" key="1">
    <source>
        <dbReference type="EMBL" id="KAI5447624.1"/>
    </source>
</evidence>
<sequence length="128" mass="14883">VNTKYNQFHHFQYTKDPIYPITSSYKLKSRKTTLEIYNNIKPDPVNKNPLNNNKTVTTLTACKLGYSFSTLRHGVFGQFSGKNKPNRSLNLPRSYRRLLVIPRKPRRFSSKLLKDVVDETVHYTHGLA</sequence>
<dbReference type="AlphaFoldDB" id="A0A9D5BPX2"/>
<evidence type="ECO:0000313" key="2">
    <source>
        <dbReference type="Proteomes" id="UP001058974"/>
    </source>
</evidence>
<proteinExistence type="predicted"/>
<organism evidence="1 2">
    <name type="scientific">Pisum sativum</name>
    <name type="common">Garden pea</name>
    <name type="synonym">Lathyrus oleraceus</name>
    <dbReference type="NCBI Taxonomy" id="3888"/>
    <lineage>
        <taxon>Eukaryota</taxon>
        <taxon>Viridiplantae</taxon>
        <taxon>Streptophyta</taxon>
        <taxon>Embryophyta</taxon>
        <taxon>Tracheophyta</taxon>
        <taxon>Spermatophyta</taxon>
        <taxon>Magnoliopsida</taxon>
        <taxon>eudicotyledons</taxon>
        <taxon>Gunneridae</taxon>
        <taxon>Pentapetalae</taxon>
        <taxon>rosids</taxon>
        <taxon>fabids</taxon>
        <taxon>Fabales</taxon>
        <taxon>Fabaceae</taxon>
        <taxon>Papilionoideae</taxon>
        <taxon>50 kb inversion clade</taxon>
        <taxon>NPAAA clade</taxon>
        <taxon>Hologalegina</taxon>
        <taxon>IRL clade</taxon>
        <taxon>Fabeae</taxon>
        <taxon>Lathyrus</taxon>
    </lineage>
</organism>
<protein>
    <submittedName>
        <fullName evidence="1">Uncharacterized protein</fullName>
    </submittedName>
</protein>
<accession>A0A9D5BPX2</accession>
<dbReference type="EMBL" id="JAMSHJ010000001">
    <property type="protein sequence ID" value="KAI5447624.1"/>
    <property type="molecule type" value="Genomic_DNA"/>
</dbReference>
<reference evidence="1 2" key="1">
    <citation type="journal article" date="2022" name="Nat. Genet.">
        <title>Improved pea reference genome and pan-genome highlight genomic features and evolutionary characteristics.</title>
        <authorList>
            <person name="Yang T."/>
            <person name="Liu R."/>
            <person name="Luo Y."/>
            <person name="Hu S."/>
            <person name="Wang D."/>
            <person name="Wang C."/>
            <person name="Pandey M.K."/>
            <person name="Ge S."/>
            <person name="Xu Q."/>
            <person name="Li N."/>
            <person name="Li G."/>
            <person name="Huang Y."/>
            <person name="Saxena R.K."/>
            <person name="Ji Y."/>
            <person name="Li M."/>
            <person name="Yan X."/>
            <person name="He Y."/>
            <person name="Liu Y."/>
            <person name="Wang X."/>
            <person name="Xiang C."/>
            <person name="Varshney R.K."/>
            <person name="Ding H."/>
            <person name="Gao S."/>
            <person name="Zong X."/>
        </authorList>
    </citation>
    <scope>NUCLEOTIDE SEQUENCE [LARGE SCALE GENOMIC DNA]</scope>
    <source>
        <strain evidence="1 2">cv. Zhongwan 6</strain>
    </source>
</reference>
<gene>
    <name evidence="1" type="ORF">KIW84_015183</name>
</gene>
<dbReference type="Proteomes" id="UP001058974">
    <property type="component" value="Chromosome 1"/>
</dbReference>
<keyword evidence="2" id="KW-1185">Reference proteome</keyword>
<name>A0A9D5BPX2_PEA</name>